<dbReference type="Pfam" id="PF02928">
    <property type="entry name" value="zf-C5HC2"/>
    <property type="match status" value="1"/>
</dbReference>
<keyword evidence="3" id="KW-1185">Reference proteome</keyword>
<evidence type="ECO:0000259" key="1">
    <source>
        <dbReference type="Pfam" id="PF02928"/>
    </source>
</evidence>
<dbReference type="AlphaFoldDB" id="A0A699ZXR4"/>
<dbReference type="Proteomes" id="UP000485058">
    <property type="component" value="Unassembled WGS sequence"/>
</dbReference>
<reference evidence="2 3" key="1">
    <citation type="submission" date="2020-02" db="EMBL/GenBank/DDBJ databases">
        <title>Draft genome sequence of Haematococcus lacustris strain NIES-144.</title>
        <authorList>
            <person name="Morimoto D."/>
            <person name="Nakagawa S."/>
            <person name="Yoshida T."/>
            <person name="Sawayama S."/>
        </authorList>
    </citation>
    <scope>NUCLEOTIDE SEQUENCE [LARGE SCALE GENOMIC DNA]</scope>
    <source>
        <strain evidence="2 3">NIES-144</strain>
    </source>
</reference>
<sequence>MAKWGDGVQLADTPLGAVLAAAGELAVRIHEEQRRLEVARAWGVLQSRPMTLVDHAEQDAQGLHTSTADCACLVCRCDLFISAVVSPAAPGLCACPEHAAALGASPKDCVLLIR</sequence>
<proteinExistence type="predicted"/>
<protein>
    <recommendedName>
        <fullName evidence="1">Zinc finger C5HC2-type domain-containing protein</fullName>
    </recommendedName>
</protein>
<name>A0A699ZXR4_HAELA</name>
<evidence type="ECO:0000313" key="3">
    <source>
        <dbReference type="Proteomes" id="UP000485058"/>
    </source>
</evidence>
<evidence type="ECO:0000313" key="2">
    <source>
        <dbReference type="EMBL" id="GFH20762.1"/>
    </source>
</evidence>
<gene>
    <name evidence="2" type="ORF">HaLaN_17936</name>
</gene>
<feature type="domain" description="Zinc finger C5HC2-type" evidence="1">
    <location>
        <begin position="72"/>
        <end position="114"/>
    </location>
</feature>
<dbReference type="InterPro" id="IPR004198">
    <property type="entry name" value="Znf_C5HC2"/>
</dbReference>
<dbReference type="EMBL" id="BLLF01001692">
    <property type="protein sequence ID" value="GFH20762.1"/>
    <property type="molecule type" value="Genomic_DNA"/>
</dbReference>
<organism evidence="2 3">
    <name type="scientific">Haematococcus lacustris</name>
    <name type="common">Green alga</name>
    <name type="synonym">Haematococcus pluvialis</name>
    <dbReference type="NCBI Taxonomy" id="44745"/>
    <lineage>
        <taxon>Eukaryota</taxon>
        <taxon>Viridiplantae</taxon>
        <taxon>Chlorophyta</taxon>
        <taxon>core chlorophytes</taxon>
        <taxon>Chlorophyceae</taxon>
        <taxon>CS clade</taxon>
        <taxon>Chlamydomonadales</taxon>
        <taxon>Haematococcaceae</taxon>
        <taxon>Haematococcus</taxon>
    </lineage>
</organism>
<accession>A0A699ZXR4</accession>
<comment type="caution">
    <text evidence="2">The sequence shown here is derived from an EMBL/GenBank/DDBJ whole genome shotgun (WGS) entry which is preliminary data.</text>
</comment>